<reference evidence="1" key="1">
    <citation type="submission" date="2020-11" db="EMBL/GenBank/DDBJ databases">
        <authorList>
            <person name="Tran Van P."/>
        </authorList>
    </citation>
    <scope>NUCLEOTIDE SEQUENCE</scope>
</reference>
<dbReference type="EMBL" id="OB793738">
    <property type="protein sequence ID" value="CAD7428434.1"/>
    <property type="molecule type" value="Genomic_DNA"/>
</dbReference>
<gene>
    <name evidence="1" type="ORF">TMSB3V08_LOCUS5243</name>
</gene>
<proteinExistence type="predicted"/>
<accession>A0A7R9E996</accession>
<name>A0A7R9E996_9NEOP</name>
<sequence>MQTTHHRVQGQDVISRYRLLRTLDIVSTVPGRDLASNQSKRRKSLRLMSLAFQRDRVFVCARVCDQFWDWNYLLVSAAGRANTTTARSVASMTPETIRLASLLNAQFAVAQFAAPVWGRPNGGTQLSGSALTHA</sequence>
<evidence type="ECO:0000313" key="1">
    <source>
        <dbReference type="EMBL" id="CAD7428434.1"/>
    </source>
</evidence>
<protein>
    <submittedName>
        <fullName evidence="1">Uncharacterized protein</fullName>
    </submittedName>
</protein>
<dbReference type="AlphaFoldDB" id="A0A7R9E996"/>
<organism evidence="1">
    <name type="scientific">Timema monikensis</name>
    <dbReference type="NCBI Taxonomy" id="170555"/>
    <lineage>
        <taxon>Eukaryota</taxon>
        <taxon>Metazoa</taxon>
        <taxon>Ecdysozoa</taxon>
        <taxon>Arthropoda</taxon>
        <taxon>Hexapoda</taxon>
        <taxon>Insecta</taxon>
        <taxon>Pterygota</taxon>
        <taxon>Neoptera</taxon>
        <taxon>Polyneoptera</taxon>
        <taxon>Phasmatodea</taxon>
        <taxon>Timematodea</taxon>
        <taxon>Timematoidea</taxon>
        <taxon>Timematidae</taxon>
        <taxon>Timema</taxon>
    </lineage>
</organism>